<dbReference type="SUPFAM" id="SSF54373">
    <property type="entry name" value="FAD-linked reductases, C-terminal domain"/>
    <property type="match status" value="1"/>
</dbReference>
<organism evidence="15 16">
    <name type="scientific">Candidatus Synchoanobacter obligatus</name>
    <dbReference type="NCBI Taxonomy" id="2919597"/>
    <lineage>
        <taxon>Bacteria</taxon>
        <taxon>Pseudomonadati</taxon>
        <taxon>Pseudomonadota</taxon>
        <taxon>Gammaproteobacteria</taxon>
        <taxon>Candidatus Comchoanobacterales</taxon>
        <taxon>Candidatus Comchoanobacteraceae</taxon>
        <taxon>Candidatus Synchoanobacter</taxon>
    </lineage>
</organism>
<keyword evidence="3 11" id="KW-0285">Flavoprotein</keyword>
<dbReference type="InterPro" id="IPR007859">
    <property type="entry name" value="ETF-QO/FixX_C"/>
</dbReference>
<dbReference type="Gene3D" id="3.30.9.90">
    <property type="match status" value="1"/>
</dbReference>
<reference evidence="15 16" key="1">
    <citation type="journal article" date="2022" name="Nat. Microbiol.">
        <title>The microbiome of a bacterivorous marine choanoflagellate contains a resource-demanding obligate bacterial associate.</title>
        <authorList>
            <person name="Needham D.M."/>
            <person name="Poirier C."/>
            <person name="Bachy C."/>
            <person name="George E.E."/>
            <person name="Wilken S."/>
            <person name="Yung C.C.M."/>
            <person name="Limardo A.J."/>
            <person name="Morando M."/>
            <person name="Sudek L."/>
            <person name="Malmstrom R.R."/>
            <person name="Keeling P.J."/>
            <person name="Santoro A.E."/>
            <person name="Worden A.Z."/>
        </authorList>
    </citation>
    <scope>NUCLEOTIDE SEQUENCE [LARGE SCALE GENOMIC DNA]</scope>
    <source>
        <strain evidence="15 16">Comchoano-2</strain>
    </source>
</reference>
<evidence type="ECO:0000256" key="4">
    <source>
        <dbReference type="ARBA" id="ARBA00022723"/>
    </source>
</evidence>
<evidence type="ECO:0000256" key="7">
    <source>
        <dbReference type="ARBA" id="ARBA00023002"/>
    </source>
</evidence>
<evidence type="ECO:0000256" key="5">
    <source>
        <dbReference type="ARBA" id="ARBA00022827"/>
    </source>
</evidence>
<feature type="domain" description="ETF-QO/FixC ubiquinone-binding" evidence="14">
    <location>
        <begin position="198"/>
        <end position="291"/>
    </location>
</feature>
<evidence type="ECO:0000313" key="15">
    <source>
        <dbReference type="EMBL" id="MCP8352310.1"/>
    </source>
</evidence>
<sequence>MSESLDTDVLIVGGGPAGLAMAIKLRQQTQHSVYVLEKAQSAGNHNISGAVMDPSALDELLPEWRQEFTHYEDVQSASLYYLTASSHWGLPHLPHAGHQGGVVLSLSKLVRYLAQKAQDLGVDILCGYTGKEIMTEQGRVVGVKTGDFGLDKPGKQAEGYQEGMAIYAKHVVLAEGAYGYLSEQVIQQFQLRSTPMTYGLGVKEVWRVDKKHHQPGRVIHTLGWPVPSDTYGGGFVYHGPDQKVFLGMIIGLDAPNATMNPFKTLQQYKHHPLLKPMLEHGEPIAYGARVINEGGYQSVPKLDFPGGVLIGCAAGFVNIVRIKGIHAAMYSGMAAADAWLAHTSFDDDFRKHRVMKDLYRARNVRPSFRYGIFAGVMLTGIDQYVFRGSAPWTLSHQPDYCAVRPYPKVINYPAPDGKVSFDLLSMVRLSHTNHREDQPPHLKLKDPSHPIAINQAIYHSPETHYCPANVYEVVQDQFVINASNCLHCKACAIRDPRLNIQWALPEGGGGPNYSET</sequence>
<keyword evidence="2 11" id="KW-0813">Transport</keyword>
<dbReference type="SUPFAM" id="SSF51905">
    <property type="entry name" value="FAD/NAD(P)-binding domain"/>
    <property type="match status" value="1"/>
</dbReference>
<dbReference type="PANTHER" id="PTHR10617:SF107">
    <property type="entry name" value="ELECTRON TRANSFER FLAVOPROTEIN-UBIQUINONE OXIDOREDUCTASE, MITOCHONDRIAL"/>
    <property type="match status" value="1"/>
</dbReference>
<evidence type="ECO:0000256" key="8">
    <source>
        <dbReference type="ARBA" id="ARBA00023004"/>
    </source>
</evidence>
<dbReference type="PANTHER" id="PTHR10617">
    <property type="entry name" value="ELECTRON TRANSFER FLAVOPROTEIN-UBIQUINONE OXIDOREDUCTASE"/>
    <property type="match status" value="1"/>
</dbReference>
<evidence type="ECO:0000256" key="6">
    <source>
        <dbReference type="ARBA" id="ARBA00022982"/>
    </source>
</evidence>
<keyword evidence="6 11" id="KW-0249">Electron transport</keyword>
<dbReference type="InterPro" id="IPR040156">
    <property type="entry name" value="ETF-QO"/>
</dbReference>
<dbReference type="InterPro" id="IPR023753">
    <property type="entry name" value="FAD/NAD-binding_dom"/>
</dbReference>
<keyword evidence="9 11" id="KW-0411">Iron-sulfur</keyword>
<keyword evidence="4 11" id="KW-0479">Metal-binding</keyword>
<evidence type="ECO:0000256" key="1">
    <source>
        <dbReference type="ARBA" id="ARBA00001974"/>
    </source>
</evidence>
<dbReference type="Pfam" id="PF07992">
    <property type="entry name" value="Pyr_redox_2"/>
    <property type="match status" value="1"/>
</dbReference>
<dbReference type="EMBL" id="JAKUDN010000002">
    <property type="protein sequence ID" value="MCP8352310.1"/>
    <property type="molecule type" value="Genomic_DNA"/>
</dbReference>
<dbReference type="Pfam" id="PF21162">
    <property type="entry name" value="ETFQO_UQ-bd"/>
    <property type="match status" value="1"/>
</dbReference>
<proteinExistence type="predicted"/>
<evidence type="ECO:0000256" key="2">
    <source>
        <dbReference type="ARBA" id="ARBA00022448"/>
    </source>
</evidence>
<comment type="caution">
    <text evidence="15">The sequence shown here is derived from an EMBL/GenBank/DDBJ whole genome shotgun (WGS) entry which is preliminary data.</text>
</comment>
<accession>A0ABT1L554</accession>
<comment type="cofactor">
    <cofactor evidence="1 11">
        <name>FAD</name>
        <dbReference type="ChEBI" id="CHEBI:57692"/>
    </cofactor>
</comment>
<keyword evidence="10 11" id="KW-0830">Ubiquinone</keyword>
<dbReference type="RefSeq" id="WP_258569416.1">
    <property type="nucleotide sequence ID" value="NZ_JAKUDN010000002.1"/>
</dbReference>
<dbReference type="InterPro" id="IPR036188">
    <property type="entry name" value="FAD/NAD-bd_sf"/>
</dbReference>
<evidence type="ECO:0000256" key="11">
    <source>
        <dbReference type="RuleBase" id="RU366068"/>
    </source>
</evidence>
<evidence type="ECO:0000256" key="10">
    <source>
        <dbReference type="ARBA" id="ARBA00023075"/>
    </source>
</evidence>
<comment type="function">
    <text evidence="11">Accepts electrons from ETF and reduces ubiquinone.</text>
</comment>
<dbReference type="Pfam" id="PF05187">
    <property type="entry name" value="Fer4_ETF_QO"/>
    <property type="match status" value="1"/>
</dbReference>
<gene>
    <name evidence="15" type="ORF">MKS91_03285</name>
</gene>
<dbReference type="SUPFAM" id="SSF54862">
    <property type="entry name" value="4Fe-4S ferredoxins"/>
    <property type="match status" value="1"/>
</dbReference>
<dbReference type="PRINTS" id="PR00420">
    <property type="entry name" value="RNGMNOXGNASE"/>
</dbReference>
<name>A0ABT1L554_9GAMM</name>
<feature type="domain" description="ETF-QO/FixX C-terminal" evidence="12">
    <location>
        <begin position="417"/>
        <end position="514"/>
    </location>
</feature>
<keyword evidence="8 11" id="KW-0408">Iron</keyword>
<keyword evidence="5 11" id="KW-0274">FAD</keyword>
<feature type="domain" description="FAD/NAD(P)-binding" evidence="13">
    <location>
        <begin position="8"/>
        <end position="178"/>
    </location>
</feature>
<comment type="catalytic activity">
    <reaction evidence="11">
        <text>a ubiquinone + reduced [electron-transfer flavoprotein] = a ubiquinol + oxidized [electron-transfer flavoprotein] + H(+)</text>
        <dbReference type="Rhea" id="RHEA:24052"/>
        <dbReference type="Rhea" id="RHEA-COMP:9565"/>
        <dbReference type="Rhea" id="RHEA-COMP:9566"/>
        <dbReference type="Rhea" id="RHEA-COMP:10685"/>
        <dbReference type="Rhea" id="RHEA-COMP:10686"/>
        <dbReference type="ChEBI" id="CHEBI:15378"/>
        <dbReference type="ChEBI" id="CHEBI:16389"/>
        <dbReference type="ChEBI" id="CHEBI:17976"/>
        <dbReference type="ChEBI" id="CHEBI:57692"/>
        <dbReference type="ChEBI" id="CHEBI:58307"/>
        <dbReference type="EC" id="1.5.5.1"/>
    </reaction>
</comment>
<dbReference type="InterPro" id="IPR049398">
    <property type="entry name" value="ETF-QO/FixC_UQ-bd"/>
</dbReference>
<comment type="cofactor">
    <cofactor evidence="11">
        <name>[4Fe-4S] cluster</name>
        <dbReference type="ChEBI" id="CHEBI:49883"/>
    </cofactor>
    <text evidence="11">Binds 1 [4Fe-4S] cluster.</text>
</comment>
<dbReference type="EC" id="1.5.5.1" evidence="11"/>
<evidence type="ECO:0000256" key="9">
    <source>
        <dbReference type="ARBA" id="ARBA00023014"/>
    </source>
</evidence>
<evidence type="ECO:0000259" key="14">
    <source>
        <dbReference type="Pfam" id="PF21162"/>
    </source>
</evidence>
<keyword evidence="16" id="KW-1185">Reference proteome</keyword>
<dbReference type="Proteomes" id="UP001320768">
    <property type="component" value="Unassembled WGS sequence"/>
</dbReference>
<evidence type="ECO:0000259" key="12">
    <source>
        <dbReference type="Pfam" id="PF05187"/>
    </source>
</evidence>
<evidence type="ECO:0000313" key="16">
    <source>
        <dbReference type="Proteomes" id="UP001320768"/>
    </source>
</evidence>
<keyword evidence="7 11" id="KW-0560">Oxidoreductase</keyword>
<evidence type="ECO:0000259" key="13">
    <source>
        <dbReference type="Pfam" id="PF07992"/>
    </source>
</evidence>
<evidence type="ECO:0000256" key="3">
    <source>
        <dbReference type="ARBA" id="ARBA00022630"/>
    </source>
</evidence>
<dbReference type="Gene3D" id="3.50.50.60">
    <property type="entry name" value="FAD/NAD(P)-binding domain"/>
    <property type="match status" value="1"/>
</dbReference>
<dbReference type="Gene3D" id="3.30.70.20">
    <property type="match status" value="1"/>
</dbReference>
<protein>
    <recommendedName>
        <fullName evidence="11">Electron transfer flavoprotein-ubiquinone oxidoreductase</fullName>
        <shortName evidence="11">ETF-QO</shortName>
        <ecNumber evidence="11">1.5.5.1</ecNumber>
    </recommendedName>
</protein>